<comment type="similarity">
    <text evidence="2">Belongs to the bacterial solute-binding protein SsuA/TauA family.</text>
</comment>
<dbReference type="Gene3D" id="3.40.190.10">
    <property type="entry name" value="Periplasmic binding protein-like II"/>
    <property type="match status" value="2"/>
</dbReference>
<keyword evidence="3" id="KW-0732">Signal</keyword>
<sequence>MISLTLAGAVVLTACGGGDEESGNTDAGGSADSGGTATVTTVRVGTIPIVDVAALYLGQEQGIFEEHGLEVDPFLAQGGAAIVPAVVNGEAQFGFINVTSLLQAEGRGVPLGLLAAGAGATGNTEDDFAAVVVAADSPIQGAADLAGTRIAINSINNISDTVVRQSVRQAGGDPSGIEFVEIPFPDMVAAVGTGQVDAAFTVEPFATVGESQGLRAVAFPYTETDDDLTVAGWFTSDQYAAENPEVVQQFTDAMTEAQAYAQDNPDQVREVLGTYTQIAPEIAQQLTLPTYQSEINRESVELLLELGEQDGIIEGDVQLDNVLVEQD</sequence>
<protein>
    <submittedName>
        <fullName evidence="5">ABC transporter substrate-binding protein</fullName>
    </submittedName>
</protein>
<keyword evidence="6" id="KW-1185">Reference proteome</keyword>
<dbReference type="RefSeq" id="WP_163482826.1">
    <property type="nucleotide sequence ID" value="NZ_JAAGWF010000018.1"/>
</dbReference>
<dbReference type="SUPFAM" id="SSF53850">
    <property type="entry name" value="Periplasmic binding protein-like II"/>
    <property type="match status" value="1"/>
</dbReference>
<dbReference type="EMBL" id="JAAGWF010000018">
    <property type="protein sequence ID" value="NEK59451.1"/>
    <property type="molecule type" value="Genomic_DNA"/>
</dbReference>
<feature type="domain" description="SsuA/THI5-like" evidence="4">
    <location>
        <begin position="51"/>
        <end position="267"/>
    </location>
</feature>
<evidence type="ECO:0000256" key="2">
    <source>
        <dbReference type="ARBA" id="ARBA00010742"/>
    </source>
</evidence>
<dbReference type="GO" id="GO:0042597">
    <property type="term" value="C:periplasmic space"/>
    <property type="evidence" value="ECO:0007669"/>
    <property type="project" value="UniProtKB-SubCell"/>
</dbReference>
<evidence type="ECO:0000313" key="5">
    <source>
        <dbReference type="EMBL" id="NEK59451.1"/>
    </source>
</evidence>
<dbReference type="PANTHER" id="PTHR30024:SF47">
    <property type="entry name" value="TAURINE-BINDING PERIPLASMIC PROTEIN"/>
    <property type="match status" value="1"/>
</dbReference>
<evidence type="ECO:0000259" key="4">
    <source>
        <dbReference type="Pfam" id="PF09084"/>
    </source>
</evidence>
<dbReference type="InterPro" id="IPR015168">
    <property type="entry name" value="SsuA/THI5"/>
</dbReference>
<dbReference type="PANTHER" id="PTHR30024">
    <property type="entry name" value="ALIPHATIC SULFONATES-BINDING PROTEIN-RELATED"/>
    <property type="match status" value="1"/>
</dbReference>
<evidence type="ECO:0000256" key="1">
    <source>
        <dbReference type="ARBA" id="ARBA00004418"/>
    </source>
</evidence>
<dbReference type="Pfam" id="PF09084">
    <property type="entry name" value="NMT1"/>
    <property type="match status" value="1"/>
</dbReference>
<proteinExistence type="inferred from homology"/>
<comment type="caution">
    <text evidence="5">The sequence shown here is derived from an EMBL/GenBank/DDBJ whole genome shotgun (WGS) entry which is preliminary data.</text>
</comment>
<reference evidence="5 6" key="1">
    <citation type="submission" date="2020-02" db="EMBL/GenBank/DDBJ databases">
        <title>Geodermatophilus sabuli CPCC 205279 I12A-02694.</title>
        <authorList>
            <person name="Jiang Z."/>
        </authorList>
    </citation>
    <scope>NUCLEOTIDE SEQUENCE [LARGE SCALE GENOMIC DNA]</scope>
    <source>
        <strain evidence="5 6">I12A-02694</strain>
    </source>
</reference>
<gene>
    <name evidence="5" type="ORF">GCU56_16455</name>
</gene>
<comment type="subcellular location">
    <subcellularLocation>
        <location evidence="1">Periplasm</location>
    </subcellularLocation>
</comment>
<dbReference type="Proteomes" id="UP000470246">
    <property type="component" value="Unassembled WGS sequence"/>
</dbReference>
<name>A0A7K3W3I8_9ACTN</name>
<organism evidence="5 6">
    <name type="scientific">Geodermatophilus sabuli</name>
    <dbReference type="NCBI Taxonomy" id="1564158"/>
    <lineage>
        <taxon>Bacteria</taxon>
        <taxon>Bacillati</taxon>
        <taxon>Actinomycetota</taxon>
        <taxon>Actinomycetes</taxon>
        <taxon>Geodermatophilales</taxon>
        <taxon>Geodermatophilaceae</taxon>
        <taxon>Geodermatophilus</taxon>
    </lineage>
</organism>
<evidence type="ECO:0000256" key="3">
    <source>
        <dbReference type="ARBA" id="ARBA00022729"/>
    </source>
</evidence>
<accession>A0A7K3W3I8</accession>
<evidence type="ECO:0000313" key="6">
    <source>
        <dbReference type="Proteomes" id="UP000470246"/>
    </source>
</evidence>
<dbReference type="AlphaFoldDB" id="A0A7K3W3I8"/>